<evidence type="ECO:0000313" key="4">
    <source>
        <dbReference type="Proteomes" id="UP000191612"/>
    </source>
</evidence>
<dbReference type="STRING" id="60172.A0A1V6R5M2"/>
<keyword evidence="4" id="KW-1185">Reference proteome</keyword>
<protein>
    <recommendedName>
        <fullName evidence="5">Mid2 domain-containing protein</fullName>
    </recommendedName>
</protein>
<keyword evidence="2" id="KW-1133">Transmembrane helix</keyword>
<dbReference type="Proteomes" id="UP000191612">
    <property type="component" value="Unassembled WGS sequence"/>
</dbReference>
<reference evidence="4" key="1">
    <citation type="journal article" date="2017" name="Nat. Microbiol.">
        <title>Global analysis of biosynthetic gene clusters reveals vast potential of secondary metabolite production in Penicillium species.</title>
        <authorList>
            <person name="Nielsen J.C."/>
            <person name="Grijseels S."/>
            <person name="Prigent S."/>
            <person name="Ji B."/>
            <person name="Dainat J."/>
            <person name="Nielsen K.F."/>
            <person name="Frisvad J.C."/>
            <person name="Workman M."/>
            <person name="Nielsen J."/>
        </authorList>
    </citation>
    <scope>NUCLEOTIDE SEQUENCE [LARGE SCALE GENOMIC DNA]</scope>
    <source>
        <strain evidence="4">IBT 29525</strain>
    </source>
</reference>
<keyword evidence="2" id="KW-0812">Transmembrane</keyword>
<comment type="caution">
    <text evidence="3">The sequence shown here is derived from an EMBL/GenBank/DDBJ whole genome shotgun (WGS) entry which is preliminary data.</text>
</comment>
<evidence type="ECO:0000256" key="1">
    <source>
        <dbReference type="SAM" id="MobiDB-lite"/>
    </source>
</evidence>
<feature type="transmembrane region" description="Helical" evidence="2">
    <location>
        <begin position="125"/>
        <end position="150"/>
    </location>
</feature>
<accession>A0A1V6R5M2</accession>
<sequence>MARCYDWYGNEDISRFPCSQDGSVPQCCGEGEVCSSNGLCIISVPNVGMKYWMNTCSDRNWMNVSAPTRPSQCAHIKSEGGNGMASCGRSTFCCIGHSASCDCNNATETFYLGESYGDTKSDINLSVGLGVGLGMGIPLLIGALAAFWFIRRRRRRAAAGSVPMEAAASSMQDKRAPSEVGLTLPMTMHQGPPQELPTKQARAPLKLQ</sequence>
<evidence type="ECO:0000313" key="3">
    <source>
        <dbReference type="EMBL" id="OQD96814.1"/>
    </source>
</evidence>
<evidence type="ECO:0000256" key="2">
    <source>
        <dbReference type="SAM" id="Phobius"/>
    </source>
</evidence>
<organism evidence="3 4">
    <name type="scientific">Penicillium solitum</name>
    <dbReference type="NCBI Taxonomy" id="60172"/>
    <lineage>
        <taxon>Eukaryota</taxon>
        <taxon>Fungi</taxon>
        <taxon>Dikarya</taxon>
        <taxon>Ascomycota</taxon>
        <taxon>Pezizomycotina</taxon>
        <taxon>Eurotiomycetes</taxon>
        <taxon>Eurotiomycetidae</taxon>
        <taxon>Eurotiales</taxon>
        <taxon>Aspergillaceae</taxon>
        <taxon>Penicillium</taxon>
    </lineage>
</organism>
<gene>
    <name evidence="3" type="ORF">PENSOL_c014G11503</name>
</gene>
<evidence type="ECO:0008006" key="5">
    <source>
        <dbReference type="Google" id="ProtNLM"/>
    </source>
</evidence>
<dbReference type="AlphaFoldDB" id="A0A1V6R5M2"/>
<keyword evidence="2" id="KW-0472">Membrane</keyword>
<proteinExistence type="predicted"/>
<dbReference type="EMBL" id="MDYO01000014">
    <property type="protein sequence ID" value="OQD96814.1"/>
    <property type="molecule type" value="Genomic_DNA"/>
</dbReference>
<feature type="region of interest" description="Disordered" evidence="1">
    <location>
        <begin position="183"/>
        <end position="208"/>
    </location>
</feature>
<name>A0A1V6R5M2_9EURO</name>